<dbReference type="PANTHER" id="PTHR30441">
    <property type="entry name" value="DUF748 DOMAIN-CONTAINING PROTEIN"/>
    <property type="match status" value="1"/>
</dbReference>
<protein>
    <recommendedName>
        <fullName evidence="1">YhdP central domain-containing protein</fullName>
    </recommendedName>
</protein>
<dbReference type="Pfam" id="PF13116">
    <property type="entry name" value="YhdP"/>
    <property type="match status" value="1"/>
</dbReference>
<dbReference type="InterPro" id="IPR052894">
    <property type="entry name" value="AsmA-related"/>
</dbReference>
<evidence type="ECO:0000259" key="1">
    <source>
        <dbReference type="Pfam" id="PF13116"/>
    </source>
</evidence>
<sequence>MQLRRARAWLLPLIVAIISFVVVAGSLALRFLDLDTYKAEITAQVRAALKRDLRYQMGDFSFRYGPAFTFTGVTIKEKNGVDDFVTADRLTIRIALIPLLRRELVLSRMQLEHPKLTLTRDRNGVLNITDLLERPKDESATAIKGLELKNADVSFSDFAFSEKPLITELTRTDLFLSNLTRGKSCDFKLSGTLKYPTRKVPIYLAGVAKLAPEGKPFTQSELSGHAKLGALDASHFYPYFGRYLPFKSLSGDLELNAHLKGKLAAFKLKGDLQVSRLRLEYPQVFHALLTPKLVKASYELELTERDLNIGAFKANVDGLAVQGSCKLSDIHSKDLRITAKATMGRFDLKNFRQYIPYGIIVKDTADFIEQKIAGGIYRLDEGRLDGRVSQILHMERGQNYNILTIKARVEEGIVNYGSGIPGFTGIKGQLELAGKDFTLRGMSGRFGNSPFTLEGRITDYPLEIPCRYLFDMNLQPQQTELAWFLGHGRGDKSTLSGGSTLKLTGEGTTSLYNLSGDWDLTQTSYSLPDLIAKPAGRHNTLSFHGSFDKEQFRLAGSHFALAPLSLSATAVSQYHGPISVDLKTNSFVVNDLAPLVPPARKYQPTGKLQAALQGKGATLEVASWSGDVSLAGFSFKPTEKMKPITGVNGTLRFTGDSVESSQIAGRLGSSSISGHGSVSNFKSPTVSVSFASPSLDLADLGFATGKTPIRAERVQGSVAFKNDSLQIASLAGQLGHSILQVKGSIQDLKHPHIDVTVNSPHLELEDLNPLFGSRQQGVDGTRFTMKAQVTAAEGKYRDTPFQHLKTLIQLEDKIVYLQPFEMACLDGELTGKVRMDFGSSATRYQVSCNAQKVSADKLLHAFGVKKQQVVGALTLQGELSAKGETAQELKQSALGALKLRIEHGNIRRFSTLAKVFSILNVSQLVKGQLPDMVSGGMPFNKISGDFAVKDGIASTQNLYIDSNAMNISTVGKFDLPRNELDLTIGVQPLQTVDKVVSHIPIVGWILTGKDRSLITTYFEAKGPIEDPRVTAIPVKSLGKGVLNIFKRVFELPAKLFTDTGEVIIGK</sequence>
<evidence type="ECO:0000313" key="3">
    <source>
        <dbReference type="Proteomes" id="UP000587586"/>
    </source>
</evidence>
<reference evidence="3" key="1">
    <citation type="submission" date="2020-06" db="EMBL/GenBank/DDBJ databases">
        <title>Draft genomic sequecing of Geomonas sp. Red745.</title>
        <authorList>
            <person name="Itoh H."/>
            <person name="Xu Z.X."/>
            <person name="Ushijima N."/>
            <person name="Masuda Y."/>
            <person name="Shiratori Y."/>
            <person name="Senoo K."/>
        </authorList>
    </citation>
    <scope>NUCLEOTIDE SEQUENCE [LARGE SCALE GENOMIC DNA]</scope>
    <source>
        <strain evidence="3">Red745</strain>
    </source>
</reference>
<organism evidence="2 3">
    <name type="scientific">Geomonas limicola</name>
    <dbReference type="NCBI Taxonomy" id="2740186"/>
    <lineage>
        <taxon>Bacteria</taxon>
        <taxon>Pseudomonadati</taxon>
        <taxon>Thermodesulfobacteriota</taxon>
        <taxon>Desulfuromonadia</taxon>
        <taxon>Geobacterales</taxon>
        <taxon>Geobacteraceae</taxon>
        <taxon>Geomonas</taxon>
    </lineage>
</organism>
<dbReference type="GO" id="GO:0090313">
    <property type="term" value="P:regulation of protein targeting to membrane"/>
    <property type="evidence" value="ECO:0007669"/>
    <property type="project" value="TreeGrafter"/>
</dbReference>
<dbReference type="RefSeq" id="WP_183363277.1">
    <property type="nucleotide sequence ID" value="NZ_BLXZ01000011.1"/>
</dbReference>
<evidence type="ECO:0000313" key="2">
    <source>
        <dbReference type="EMBL" id="GFO70668.1"/>
    </source>
</evidence>
<dbReference type="Pfam" id="PF05359">
    <property type="entry name" value="DUF748"/>
    <property type="match status" value="1"/>
</dbReference>
<accession>A0A6V8NDE9</accession>
<name>A0A6V8NDE9_9BACT</name>
<proteinExistence type="predicted"/>
<dbReference type="InterPro" id="IPR025263">
    <property type="entry name" value="YhdP_central"/>
</dbReference>
<dbReference type="Proteomes" id="UP000587586">
    <property type="component" value="Unassembled WGS sequence"/>
</dbReference>
<dbReference type="AlphaFoldDB" id="A0A6V8NDE9"/>
<feature type="domain" description="YhdP central" evidence="1">
    <location>
        <begin position="423"/>
        <end position="1029"/>
    </location>
</feature>
<dbReference type="InterPro" id="IPR008023">
    <property type="entry name" value="DUF748"/>
</dbReference>
<dbReference type="PANTHER" id="PTHR30441:SF4">
    <property type="entry name" value="PROTEIN ASMA"/>
    <property type="match status" value="1"/>
</dbReference>
<gene>
    <name evidence="2" type="ORF">GMLC_42470</name>
</gene>
<dbReference type="GO" id="GO:0005886">
    <property type="term" value="C:plasma membrane"/>
    <property type="evidence" value="ECO:0007669"/>
    <property type="project" value="TreeGrafter"/>
</dbReference>
<comment type="caution">
    <text evidence="2">The sequence shown here is derived from an EMBL/GenBank/DDBJ whole genome shotgun (WGS) entry which is preliminary data.</text>
</comment>
<dbReference type="EMBL" id="BLXZ01000011">
    <property type="protein sequence ID" value="GFO70668.1"/>
    <property type="molecule type" value="Genomic_DNA"/>
</dbReference>
<keyword evidence="3" id="KW-1185">Reference proteome</keyword>